<keyword evidence="3" id="KW-1185">Reference proteome</keyword>
<dbReference type="Gene3D" id="2.60.40.420">
    <property type="entry name" value="Cupredoxins - blue copper proteins"/>
    <property type="match status" value="1"/>
</dbReference>
<dbReference type="KEGG" id="afy:BW247_01520"/>
<feature type="signal peptide" evidence="1">
    <location>
        <begin position="1"/>
        <end position="32"/>
    </location>
</feature>
<name>A0A1P8UDR0_9GAMM</name>
<gene>
    <name evidence="2" type="ORF">BW247_01520</name>
</gene>
<evidence type="ECO:0000313" key="2">
    <source>
        <dbReference type="EMBL" id="APZ41936.1"/>
    </source>
</evidence>
<evidence type="ECO:0008006" key="4">
    <source>
        <dbReference type="Google" id="ProtNLM"/>
    </source>
</evidence>
<organism evidence="2 3">
    <name type="scientific">Acidihalobacter ferrooxydans</name>
    <dbReference type="NCBI Taxonomy" id="1765967"/>
    <lineage>
        <taxon>Bacteria</taxon>
        <taxon>Pseudomonadati</taxon>
        <taxon>Pseudomonadota</taxon>
        <taxon>Gammaproteobacteria</taxon>
        <taxon>Chromatiales</taxon>
        <taxon>Ectothiorhodospiraceae</taxon>
        <taxon>Acidihalobacter</taxon>
    </lineage>
</organism>
<dbReference type="EMBL" id="CP019434">
    <property type="protein sequence ID" value="APZ41936.1"/>
    <property type="molecule type" value="Genomic_DNA"/>
</dbReference>
<sequence length="310" mass="34183">MKPRISIRKTGVILAGICAAFLTLGAFDAAQAATAAGTIRFDRTGFNHMNTQLVRGSTLHFSNPSARPLHLAIVTWRGRKVDTLTLAAHGGTAAWKPVKNGVYVFYDTRNTSYGDVPLAGEDGEKVYQPVARKHSPDFPAPVYGIVAVTAADGGGIPLSRSYGPMEVPGKSSLTGKHEHPFMHNTKDMPWIEVPGGTMTFKPWVLVVRAGTPIHVFDYDMMDHAFFPGHYPVMYLDHGKVSYYHHTFSGFILQSNGGHHVITFDKPGLYHILCIIHSYAWKHTYKSHRFYGGFPYVMDAVVVVEPAKRTG</sequence>
<dbReference type="STRING" id="1765967.BW247_01520"/>
<accession>A0A1P8UDR0</accession>
<dbReference type="SUPFAM" id="SSF49503">
    <property type="entry name" value="Cupredoxins"/>
    <property type="match status" value="1"/>
</dbReference>
<dbReference type="OrthoDB" id="5792276at2"/>
<dbReference type="InterPro" id="IPR008972">
    <property type="entry name" value="Cupredoxin"/>
</dbReference>
<evidence type="ECO:0000313" key="3">
    <source>
        <dbReference type="Proteomes" id="UP000243807"/>
    </source>
</evidence>
<evidence type="ECO:0000256" key="1">
    <source>
        <dbReference type="SAM" id="SignalP"/>
    </source>
</evidence>
<dbReference type="Proteomes" id="UP000243807">
    <property type="component" value="Chromosome"/>
</dbReference>
<keyword evidence="1" id="KW-0732">Signal</keyword>
<dbReference type="AlphaFoldDB" id="A0A1P8UDR0"/>
<proteinExistence type="predicted"/>
<reference evidence="2 3" key="1">
    <citation type="submission" date="2017-01" db="EMBL/GenBank/DDBJ databases">
        <title>Draft sequence of Acidihalobacter ferrooxidans strain DSM 14175 (strain V8).</title>
        <authorList>
            <person name="Khaleque H.N."/>
            <person name="Ramsay J.P."/>
            <person name="Murphy R.J.T."/>
            <person name="Kaksonen A.H."/>
            <person name="Boxall N.J."/>
            <person name="Watkin E.L.J."/>
        </authorList>
    </citation>
    <scope>NUCLEOTIDE SEQUENCE [LARGE SCALE GENOMIC DNA]</scope>
    <source>
        <strain evidence="2 3">V8</strain>
    </source>
</reference>
<protein>
    <recommendedName>
        <fullName evidence="4">Plastocyanin-like domain-containing protein</fullName>
    </recommendedName>
</protein>
<dbReference type="RefSeq" id="WP_076835283.1">
    <property type="nucleotide sequence ID" value="NZ_CP019434.1"/>
</dbReference>
<feature type="chain" id="PRO_5012817553" description="Plastocyanin-like domain-containing protein" evidence="1">
    <location>
        <begin position="33"/>
        <end position="310"/>
    </location>
</feature>